<comment type="catalytic activity">
    <reaction evidence="12">
        <text>ssDNA + n NTP = ssDNA/pppN(pN)n-1 hybrid + (n-1) diphosphate.</text>
        <dbReference type="EC" id="2.7.7.101"/>
    </reaction>
</comment>
<dbReference type="EMBL" id="MNVN01000009">
    <property type="protein sequence ID" value="OIO31058.1"/>
    <property type="molecule type" value="Genomic_DNA"/>
</dbReference>
<dbReference type="NCBIfam" id="TIGR01391">
    <property type="entry name" value="dnaG"/>
    <property type="match status" value="1"/>
</dbReference>
<dbReference type="GO" id="GO:0003899">
    <property type="term" value="F:DNA-directed RNA polymerase activity"/>
    <property type="evidence" value="ECO:0007669"/>
    <property type="project" value="UniProtKB-UniRule"/>
</dbReference>
<keyword evidence="7 12" id="KW-0863">Zinc-finger</keyword>
<proteinExistence type="inferred from homology"/>
<dbReference type="GO" id="GO:0006269">
    <property type="term" value="P:DNA replication, synthesis of primer"/>
    <property type="evidence" value="ECO:0007669"/>
    <property type="project" value="UniProtKB-UniRule"/>
</dbReference>
<evidence type="ECO:0000313" key="17">
    <source>
        <dbReference type="Proteomes" id="UP000181992"/>
    </source>
</evidence>
<dbReference type="GO" id="GO:0008270">
    <property type="term" value="F:zinc ion binding"/>
    <property type="evidence" value="ECO:0007669"/>
    <property type="project" value="UniProtKB-UniRule"/>
</dbReference>
<keyword evidence="5 12" id="KW-0235">DNA replication</keyword>
<evidence type="ECO:0000256" key="1">
    <source>
        <dbReference type="ARBA" id="ARBA00022478"/>
    </source>
</evidence>
<dbReference type="FunFam" id="3.90.580.10:FF:000001">
    <property type="entry name" value="DNA primase"/>
    <property type="match status" value="1"/>
</dbReference>
<dbReference type="GO" id="GO:0000428">
    <property type="term" value="C:DNA-directed RNA polymerase complex"/>
    <property type="evidence" value="ECO:0007669"/>
    <property type="project" value="UniProtKB-KW"/>
</dbReference>
<evidence type="ECO:0000256" key="3">
    <source>
        <dbReference type="ARBA" id="ARBA00022679"/>
    </source>
</evidence>
<evidence type="ECO:0000259" key="15">
    <source>
        <dbReference type="PROSITE" id="PS50880"/>
    </source>
</evidence>
<evidence type="ECO:0000256" key="14">
    <source>
        <dbReference type="PIRSR" id="PIRSR002811-1"/>
    </source>
</evidence>
<dbReference type="GO" id="GO:0003677">
    <property type="term" value="F:DNA binding"/>
    <property type="evidence" value="ECO:0007669"/>
    <property type="project" value="UniProtKB-KW"/>
</dbReference>
<dbReference type="Pfam" id="PF01807">
    <property type="entry name" value="Zn_ribbon_DnaG"/>
    <property type="match status" value="1"/>
</dbReference>
<dbReference type="InterPro" id="IPR002694">
    <property type="entry name" value="Znf_CHC2"/>
</dbReference>
<evidence type="ECO:0000256" key="9">
    <source>
        <dbReference type="ARBA" id="ARBA00022842"/>
    </source>
</evidence>
<dbReference type="GO" id="GO:1990077">
    <property type="term" value="C:primosome complex"/>
    <property type="evidence" value="ECO:0007669"/>
    <property type="project" value="UniProtKB-KW"/>
</dbReference>
<dbReference type="InterPro" id="IPR037068">
    <property type="entry name" value="DNA_primase_core_N_sf"/>
</dbReference>
<dbReference type="PANTHER" id="PTHR30313">
    <property type="entry name" value="DNA PRIMASE"/>
    <property type="match status" value="1"/>
</dbReference>
<comment type="subunit">
    <text evidence="12">Monomer. Interacts with DnaB.</text>
</comment>
<dbReference type="InterPro" id="IPR006171">
    <property type="entry name" value="TOPRIM_dom"/>
</dbReference>
<accession>A0A1J4V1L4</accession>
<name>A0A1J4V1L4_9BACT</name>
<evidence type="ECO:0000256" key="13">
    <source>
        <dbReference type="PIRNR" id="PIRNR002811"/>
    </source>
</evidence>
<evidence type="ECO:0000313" key="16">
    <source>
        <dbReference type="EMBL" id="OIO31058.1"/>
    </source>
</evidence>
<reference evidence="16 17" key="1">
    <citation type="journal article" date="2016" name="Environ. Microbiol.">
        <title>Genomic resolution of a cold subsurface aquifer community provides metabolic insights for novel microbes adapted to high CO concentrations.</title>
        <authorList>
            <person name="Probst A.J."/>
            <person name="Castelle C.J."/>
            <person name="Singh A."/>
            <person name="Brown C.T."/>
            <person name="Anantharaman K."/>
            <person name="Sharon I."/>
            <person name="Hug L.A."/>
            <person name="Burstein D."/>
            <person name="Emerson J.B."/>
            <person name="Thomas B.C."/>
            <person name="Banfield J.F."/>
        </authorList>
    </citation>
    <scope>NUCLEOTIDE SEQUENCE [LARGE SCALE GENOMIC DNA]</scope>
    <source>
        <strain evidence="16">CG1_02_43_90</strain>
    </source>
</reference>
<evidence type="ECO:0000256" key="2">
    <source>
        <dbReference type="ARBA" id="ARBA00022515"/>
    </source>
</evidence>
<dbReference type="InterPro" id="IPR034151">
    <property type="entry name" value="TOPRIM_DnaG_bac"/>
</dbReference>
<dbReference type="InterPro" id="IPR006295">
    <property type="entry name" value="DNA_primase_DnaG"/>
</dbReference>
<evidence type="ECO:0000256" key="10">
    <source>
        <dbReference type="ARBA" id="ARBA00023125"/>
    </source>
</evidence>
<keyword evidence="6 12" id="KW-0479">Metal-binding</keyword>
<evidence type="ECO:0000256" key="12">
    <source>
        <dbReference type="HAMAP-Rule" id="MF_00974"/>
    </source>
</evidence>
<comment type="function">
    <text evidence="12 13">RNA polymerase that catalyzes the synthesis of short RNA molecules used as primers for DNA polymerase during DNA replication.</text>
</comment>
<dbReference type="InterPro" id="IPR050219">
    <property type="entry name" value="DnaG_primase"/>
</dbReference>
<dbReference type="Pfam" id="PF08275">
    <property type="entry name" value="DNAG_N"/>
    <property type="match status" value="1"/>
</dbReference>
<dbReference type="Gene3D" id="3.40.1360.10">
    <property type="match status" value="1"/>
</dbReference>
<evidence type="ECO:0000256" key="7">
    <source>
        <dbReference type="ARBA" id="ARBA00022771"/>
    </source>
</evidence>
<keyword evidence="10 12" id="KW-0238">DNA-binding</keyword>
<dbReference type="GO" id="GO:0005737">
    <property type="term" value="C:cytoplasm"/>
    <property type="evidence" value="ECO:0007669"/>
    <property type="project" value="TreeGrafter"/>
</dbReference>
<gene>
    <name evidence="12" type="primary">dnaG</name>
    <name evidence="16" type="ORF">AUJ77_00975</name>
</gene>
<dbReference type="Pfam" id="PF13155">
    <property type="entry name" value="Toprim_2"/>
    <property type="match status" value="1"/>
</dbReference>
<dbReference type="SUPFAM" id="SSF56731">
    <property type="entry name" value="DNA primase core"/>
    <property type="match status" value="1"/>
</dbReference>
<keyword evidence="3 12" id="KW-0808">Transferase</keyword>
<keyword evidence="9" id="KW-0460">Magnesium</keyword>
<dbReference type="Gene3D" id="3.90.980.10">
    <property type="entry name" value="DNA primase, catalytic core, N-terminal domain"/>
    <property type="match status" value="1"/>
</dbReference>
<dbReference type="SMART" id="SM00493">
    <property type="entry name" value="TOPRIM"/>
    <property type="match status" value="1"/>
</dbReference>
<dbReference type="InterPro" id="IPR013264">
    <property type="entry name" value="DNAG_N"/>
</dbReference>
<dbReference type="AlphaFoldDB" id="A0A1J4V1L4"/>
<organism evidence="16 17">
    <name type="scientific">Candidatus Nomurabacteria bacterium CG1_02_43_90</name>
    <dbReference type="NCBI Taxonomy" id="1805281"/>
    <lineage>
        <taxon>Bacteria</taxon>
        <taxon>Candidatus Nomuraibacteriota</taxon>
    </lineage>
</organism>
<dbReference type="CDD" id="cd03364">
    <property type="entry name" value="TOPRIM_DnaG_primases"/>
    <property type="match status" value="1"/>
</dbReference>
<dbReference type="PROSITE" id="PS50880">
    <property type="entry name" value="TOPRIM"/>
    <property type="match status" value="1"/>
</dbReference>
<keyword evidence="1 12" id="KW-0240">DNA-directed RNA polymerase</keyword>
<sequence length="573" mass="64660">MSSVIEEIKLRLNIVDIAGGYLKLEKAGGNFRACCPFHNERTPSFFISPARQTYHCFGCNRGGDVISFVEEIEGLDFQGALKVLADRAGVTLTREKVGARDEREAVYHVLDLATKFYEAVLPRFPEVVNYLKKRGVSDEMVKHFRVGFAPDEWRSLGDFLAKKGIPESVMERAGLIVRSPKGFYDRFRGRVMFPITDSSGRVIAFSGRILKEEAGKTLGASASAKYVNSPETEVFHKSRALFGFSQAKDAIRRADMCVLVEGQMDLILSHQAEVDNTVASSGTALTAEHLEMIKRFTKNLVLALDADKAGLSATHRAVELALDQEMSVRIAALPQGLDPADMVLKDPALWRKVIAESKHVIDFYLELLPELYADKNILREKISEIVIPFILHLRGALDQAHFVGKIAELMRIKEDPVWDEVKKRTRMVGVLRETEKLEHKTIPLARLTRLARVLEGAFLWQEGMKEPRIADIASYRAQFAKLLEGSPPQEEVLNNDELIFEAEVRFQGSDRFEDELKEILQSFAEEILREKFTKKMEELKQAEKEGNLQRAEEILIACQGISKELHTLTKNIL</sequence>
<dbReference type="PANTHER" id="PTHR30313:SF2">
    <property type="entry name" value="DNA PRIMASE"/>
    <property type="match status" value="1"/>
</dbReference>
<evidence type="ECO:0000256" key="11">
    <source>
        <dbReference type="ARBA" id="ARBA00023163"/>
    </source>
</evidence>
<comment type="cofactor">
    <cofactor evidence="12 13 14">
        <name>Zn(2+)</name>
        <dbReference type="ChEBI" id="CHEBI:29105"/>
    </cofactor>
    <text evidence="12 13 14">Binds 1 zinc ion per monomer.</text>
</comment>
<keyword evidence="4 12" id="KW-0548">Nucleotidyltransferase</keyword>
<dbReference type="Gene3D" id="3.90.580.10">
    <property type="entry name" value="Zinc finger, CHC2-type domain"/>
    <property type="match status" value="1"/>
</dbReference>
<dbReference type="HAMAP" id="MF_00974">
    <property type="entry name" value="DNA_primase_DnaG"/>
    <property type="match status" value="1"/>
</dbReference>
<dbReference type="InterPro" id="IPR036977">
    <property type="entry name" value="DNA_primase_Znf_CHC2"/>
</dbReference>
<comment type="caution">
    <text evidence="16">The sequence shown here is derived from an EMBL/GenBank/DDBJ whole genome shotgun (WGS) entry which is preliminary data.</text>
</comment>
<evidence type="ECO:0000256" key="4">
    <source>
        <dbReference type="ARBA" id="ARBA00022695"/>
    </source>
</evidence>
<keyword evidence="2 12" id="KW-0639">Primosome</keyword>
<dbReference type="PIRSF" id="PIRSF002811">
    <property type="entry name" value="DnaG"/>
    <property type="match status" value="1"/>
</dbReference>
<dbReference type="SMART" id="SM00400">
    <property type="entry name" value="ZnF_CHCC"/>
    <property type="match status" value="1"/>
</dbReference>
<feature type="domain" description="Toprim" evidence="15">
    <location>
        <begin position="255"/>
        <end position="334"/>
    </location>
</feature>
<feature type="zinc finger region" description="CHC2-type" evidence="12 14">
    <location>
        <begin position="35"/>
        <end position="59"/>
    </location>
</feature>
<keyword evidence="8 12" id="KW-0862">Zinc</keyword>
<evidence type="ECO:0000256" key="8">
    <source>
        <dbReference type="ARBA" id="ARBA00022833"/>
    </source>
</evidence>
<evidence type="ECO:0000256" key="6">
    <source>
        <dbReference type="ARBA" id="ARBA00022723"/>
    </source>
</evidence>
<protein>
    <recommendedName>
        <fullName evidence="12 13">DNA primase</fullName>
        <ecNumber evidence="12">2.7.7.101</ecNumber>
    </recommendedName>
</protein>
<keyword evidence="11 12" id="KW-0804">Transcription</keyword>
<dbReference type="STRING" id="1805281.AUJ77_00975"/>
<evidence type="ECO:0000256" key="5">
    <source>
        <dbReference type="ARBA" id="ARBA00022705"/>
    </source>
</evidence>
<dbReference type="InterPro" id="IPR030846">
    <property type="entry name" value="DnaG_bac"/>
</dbReference>
<dbReference type="EC" id="2.7.7.101" evidence="12"/>
<dbReference type="Proteomes" id="UP000181992">
    <property type="component" value="Unassembled WGS sequence"/>
</dbReference>
<comment type="similarity">
    <text evidence="12 13">Belongs to the DnaG primase family.</text>
</comment>
<dbReference type="SUPFAM" id="SSF57783">
    <property type="entry name" value="Zinc beta-ribbon"/>
    <property type="match status" value="1"/>
</dbReference>
<comment type="domain">
    <text evidence="12">Contains an N-terminal zinc-binding domain, a central core domain that contains the primase activity, and a C-terminal DnaB-binding domain.</text>
</comment>